<protein>
    <submittedName>
        <fullName evidence="8">Uncharacterized protein</fullName>
    </submittedName>
</protein>
<comment type="subcellular location">
    <subcellularLocation>
        <location evidence="1">Membrane</location>
        <topology evidence="1">Multi-pass membrane protein</topology>
    </subcellularLocation>
</comment>
<keyword evidence="3 7" id="KW-0812">Transmembrane</keyword>
<feature type="transmembrane region" description="Helical" evidence="7">
    <location>
        <begin position="317"/>
        <end position="337"/>
    </location>
</feature>
<feature type="transmembrane region" description="Helical" evidence="7">
    <location>
        <begin position="403"/>
        <end position="420"/>
    </location>
</feature>
<sequence>MTCTECRKSKTLIIVVVFIAMMLDLIMLTTLEPILPDILHSIDKEQGLYSVPNTTSPNTTTSEAAKGTEESRRRIEKSPQVGLILAIKPGTEILANIIVGFIVDRYGHKYPMVLGCLANFLATISFAFGYRLEMFLMARIVQAIGSSFSVVSGLALLACAFPKDSERARANGIAFGGLSLGMILGFPFGSTCYQFLGRKAPFFILAALMLFDGILRLLIVLPDTKKEEHSGSDLRKFPKLIKDPYILIALGSNFILNLALGVVITTGPAWMLDTLHAEQWNIGLILVIGAVLQLISQAVTGLIAVQIGRWTFCMSGLIVYALGMIAYPFCTHIWMVVGTEGLARIGYGAVLAVLSPLLAYLVDLRHSSAYGAVYGLYAASYNLGLVAGPVAGGILVKELSFEWLYWGTAVLVVLFSFLSLRFRTIEKSELVLKDKNGNAIDYGTFKDPAKVEQGNSEPEIIEPKHNRQRHLLLSQSSLPCSLSV</sequence>
<feature type="transmembrane region" description="Helical" evidence="7">
    <location>
        <begin position="110"/>
        <end position="130"/>
    </location>
</feature>
<dbReference type="InterPro" id="IPR036259">
    <property type="entry name" value="MFS_trans_sf"/>
</dbReference>
<keyword evidence="4 7" id="KW-1133">Transmembrane helix</keyword>
<dbReference type="PROSITE" id="PS50850">
    <property type="entry name" value="MFS"/>
    <property type="match status" value="1"/>
</dbReference>
<dbReference type="Gene3D" id="1.20.1250.20">
    <property type="entry name" value="MFS general substrate transporter like domains"/>
    <property type="match status" value="2"/>
</dbReference>
<feature type="transmembrane region" description="Helical" evidence="7">
    <location>
        <begin position="282"/>
        <end position="305"/>
    </location>
</feature>
<evidence type="ECO:0000256" key="5">
    <source>
        <dbReference type="ARBA" id="ARBA00023136"/>
    </source>
</evidence>
<feature type="transmembrane region" description="Helical" evidence="7">
    <location>
        <begin position="343"/>
        <end position="362"/>
    </location>
</feature>
<dbReference type="Proteomes" id="UP000749559">
    <property type="component" value="Unassembled WGS sequence"/>
</dbReference>
<keyword evidence="9" id="KW-1185">Reference proteome</keyword>
<feature type="transmembrane region" description="Helical" evidence="7">
    <location>
        <begin position="202"/>
        <end position="224"/>
    </location>
</feature>
<dbReference type="GO" id="GO:0022857">
    <property type="term" value="F:transmembrane transporter activity"/>
    <property type="evidence" value="ECO:0007669"/>
    <property type="project" value="InterPro"/>
</dbReference>
<dbReference type="AlphaFoldDB" id="A0A8J1XKF5"/>
<organism evidence="8 9">
    <name type="scientific">Owenia fusiformis</name>
    <name type="common">Polychaete worm</name>
    <dbReference type="NCBI Taxonomy" id="6347"/>
    <lineage>
        <taxon>Eukaryota</taxon>
        <taxon>Metazoa</taxon>
        <taxon>Spiralia</taxon>
        <taxon>Lophotrochozoa</taxon>
        <taxon>Annelida</taxon>
        <taxon>Polychaeta</taxon>
        <taxon>Sedentaria</taxon>
        <taxon>Canalipalpata</taxon>
        <taxon>Sabellida</taxon>
        <taxon>Oweniida</taxon>
        <taxon>Oweniidae</taxon>
        <taxon>Owenia</taxon>
    </lineage>
</organism>
<feature type="transmembrane region" description="Helical" evidence="7">
    <location>
        <begin position="81"/>
        <end position="103"/>
    </location>
</feature>
<dbReference type="InterPro" id="IPR050930">
    <property type="entry name" value="MFS_Vesicular_Transporter"/>
</dbReference>
<reference evidence="8" key="1">
    <citation type="submission" date="2022-03" db="EMBL/GenBank/DDBJ databases">
        <authorList>
            <person name="Martin C."/>
        </authorList>
    </citation>
    <scope>NUCLEOTIDE SEQUENCE</scope>
</reference>
<comment type="caution">
    <text evidence="8">The sequence shown here is derived from an EMBL/GenBank/DDBJ whole genome shotgun (WGS) entry which is preliminary data.</text>
</comment>
<keyword evidence="2" id="KW-0813">Transport</keyword>
<dbReference type="OrthoDB" id="5086884at2759"/>
<feature type="transmembrane region" description="Helical" evidence="7">
    <location>
        <begin position="12"/>
        <end position="31"/>
    </location>
</feature>
<feature type="transmembrane region" description="Helical" evidence="7">
    <location>
        <begin position="173"/>
        <end position="196"/>
    </location>
</feature>
<dbReference type="InterPro" id="IPR011701">
    <property type="entry name" value="MFS"/>
</dbReference>
<dbReference type="GO" id="GO:0016020">
    <property type="term" value="C:membrane"/>
    <property type="evidence" value="ECO:0007669"/>
    <property type="project" value="UniProtKB-SubCell"/>
</dbReference>
<evidence type="ECO:0000256" key="2">
    <source>
        <dbReference type="ARBA" id="ARBA00022448"/>
    </source>
</evidence>
<dbReference type="PANTHER" id="PTHR23506:SF23">
    <property type="entry name" value="GH10249P"/>
    <property type="match status" value="1"/>
</dbReference>
<feature type="compositionally biased region" description="Low complexity" evidence="6">
    <location>
        <begin position="52"/>
        <end position="62"/>
    </location>
</feature>
<dbReference type="InterPro" id="IPR020846">
    <property type="entry name" value="MFS_dom"/>
</dbReference>
<evidence type="ECO:0000256" key="6">
    <source>
        <dbReference type="SAM" id="MobiDB-lite"/>
    </source>
</evidence>
<dbReference type="Pfam" id="PF07690">
    <property type="entry name" value="MFS_1"/>
    <property type="match status" value="1"/>
</dbReference>
<dbReference type="EMBL" id="CAIIXF020000011">
    <property type="protein sequence ID" value="CAH1798159.1"/>
    <property type="molecule type" value="Genomic_DNA"/>
</dbReference>
<proteinExistence type="predicted"/>
<feature type="transmembrane region" description="Helical" evidence="7">
    <location>
        <begin position="374"/>
        <end position="397"/>
    </location>
</feature>
<feature type="region of interest" description="Disordered" evidence="6">
    <location>
        <begin position="50"/>
        <end position="73"/>
    </location>
</feature>
<accession>A0A8J1XKF5</accession>
<evidence type="ECO:0000313" key="9">
    <source>
        <dbReference type="Proteomes" id="UP000749559"/>
    </source>
</evidence>
<evidence type="ECO:0000256" key="1">
    <source>
        <dbReference type="ARBA" id="ARBA00004141"/>
    </source>
</evidence>
<evidence type="ECO:0000256" key="4">
    <source>
        <dbReference type="ARBA" id="ARBA00022989"/>
    </source>
</evidence>
<feature type="transmembrane region" description="Helical" evidence="7">
    <location>
        <begin position="136"/>
        <end position="161"/>
    </location>
</feature>
<dbReference type="PANTHER" id="PTHR23506">
    <property type="entry name" value="GH10249P"/>
    <property type="match status" value="1"/>
</dbReference>
<gene>
    <name evidence="8" type="ORF">OFUS_LOCUS22331</name>
</gene>
<feature type="transmembrane region" description="Helical" evidence="7">
    <location>
        <begin position="245"/>
        <end position="270"/>
    </location>
</feature>
<evidence type="ECO:0000256" key="7">
    <source>
        <dbReference type="SAM" id="Phobius"/>
    </source>
</evidence>
<evidence type="ECO:0000313" key="8">
    <source>
        <dbReference type="EMBL" id="CAH1798159.1"/>
    </source>
</evidence>
<evidence type="ECO:0000256" key="3">
    <source>
        <dbReference type="ARBA" id="ARBA00022692"/>
    </source>
</evidence>
<keyword evidence="5 7" id="KW-0472">Membrane</keyword>
<dbReference type="SUPFAM" id="SSF103473">
    <property type="entry name" value="MFS general substrate transporter"/>
    <property type="match status" value="1"/>
</dbReference>
<name>A0A8J1XKF5_OWEFU</name>